<name>A0A0F3NBG4_9RICK</name>
<sequence>MMLPKIIKSTPKEVASAVIDRIDKIRSFLFFKDIREAI</sequence>
<reference evidence="1 2" key="1">
    <citation type="submission" date="2015-02" db="EMBL/GenBank/DDBJ databases">
        <title>Genome Sequencing of Rickettsiales.</title>
        <authorList>
            <person name="Daugherty S.C."/>
            <person name="Su Q."/>
            <person name="Abolude K."/>
            <person name="Beier-Sexton M."/>
            <person name="Carlyon J.A."/>
            <person name="Carter R."/>
            <person name="Day N.P."/>
            <person name="Dumler S.J."/>
            <person name="Dyachenko V."/>
            <person name="Godinez A."/>
            <person name="Kurtti T.J."/>
            <person name="Lichay M."/>
            <person name="Mullins K.E."/>
            <person name="Ott S."/>
            <person name="Pappas-Brown V."/>
            <person name="Paris D.H."/>
            <person name="Patel P."/>
            <person name="Richards A.L."/>
            <person name="Sadzewicz L."/>
            <person name="Sears K."/>
            <person name="Seidman D."/>
            <person name="Sengamalay N."/>
            <person name="Stenos J."/>
            <person name="Tallon L.J."/>
            <person name="Vincent G."/>
            <person name="Fraser C.M."/>
            <person name="Munderloh U."/>
            <person name="Dunning-Hotopp J.C."/>
        </authorList>
    </citation>
    <scope>NUCLEOTIDE SEQUENCE [LARGE SCALE GENOMIC DNA]</scope>
    <source>
        <strain evidence="1 2">EmCRT</strain>
    </source>
</reference>
<evidence type="ECO:0000313" key="1">
    <source>
        <dbReference type="EMBL" id="KJV65395.1"/>
    </source>
</evidence>
<dbReference type="EMBL" id="LANU01000002">
    <property type="protein sequence ID" value="KJV65395.1"/>
    <property type="molecule type" value="Genomic_DNA"/>
</dbReference>
<protein>
    <submittedName>
        <fullName evidence="1">Uncharacterized protein</fullName>
    </submittedName>
</protein>
<evidence type="ECO:0000313" key="2">
    <source>
        <dbReference type="Proteomes" id="UP000033546"/>
    </source>
</evidence>
<gene>
    <name evidence="1" type="ORF">EMUCRT_0335</name>
</gene>
<comment type="caution">
    <text evidence="1">The sequence shown here is derived from an EMBL/GenBank/DDBJ whole genome shotgun (WGS) entry which is preliminary data.</text>
</comment>
<proteinExistence type="predicted"/>
<dbReference type="AlphaFoldDB" id="A0A0F3NBG4"/>
<accession>A0A0F3NBG4</accession>
<organism evidence="1 2">
    <name type="scientific">Ehrlichia cf. muris str. EmCRT</name>
    <dbReference type="NCBI Taxonomy" id="1359167"/>
    <lineage>
        <taxon>Bacteria</taxon>
        <taxon>Pseudomonadati</taxon>
        <taxon>Pseudomonadota</taxon>
        <taxon>Alphaproteobacteria</taxon>
        <taxon>Rickettsiales</taxon>
        <taxon>Anaplasmataceae</taxon>
        <taxon>Ehrlichia</taxon>
    </lineage>
</organism>
<dbReference type="Proteomes" id="UP000033546">
    <property type="component" value="Unassembled WGS sequence"/>
</dbReference>